<sequence>MKMRKGFQRKIFSERTPPMCRGFSGKGIFHNGPVNRPSRKATPYGSCRFSF</sequence>
<reference evidence="2 3" key="1">
    <citation type="journal article" date="2007" name="Proc. Natl. Acad. Sci. U.S.A.">
        <title>The genome of Syntrophus aciditrophicus: life at the thermodynamic limit of microbial growth.</title>
        <authorList>
            <person name="McInerney M.J."/>
            <person name="Rohlin L."/>
            <person name="Mouttaki H."/>
            <person name="Kim U."/>
            <person name="Krupp R.S."/>
            <person name="Rios-Hernandez L."/>
            <person name="Sieber J."/>
            <person name="Struchtemeyer C.G."/>
            <person name="Bhattacharyya A."/>
            <person name="Campbell J.W."/>
            <person name="Gunsalus R.P."/>
        </authorList>
    </citation>
    <scope>NUCLEOTIDE SEQUENCE [LARGE SCALE GENOMIC DNA]</scope>
    <source>
        <strain evidence="2 3">SB</strain>
    </source>
</reference>
<keyword evidence="3" id="KW-1185">Reference proteome</keyword>
<dbReference type="HOGENOM" id="CLU_3104680_0_0_7"/>
<feature type="region of interest" description="Disordered" evidence="1">
    <location>
        <begin position="16"/>
        <end position="42"/>
    </location>
</feature>
<dbReference type="EMBL" id="CP000252">
    <property type="protein sequence ID" value="ABC78455.1"/>
    <property type="molecule type" value="Genomic_DNA"/>
</dbReference>
<name>Q2LWJ6_SYNAS</name>
<evidence type="ECO:0000256" key="1">
    <source>
        <dbReference type="SAM" id="MobiDB-lite"/>
    </source>
</evidence>
<dbReference type="InParanoid" id="Q2LWJ6"/>
<accession>Q2LWJ6</accession>
<organism evidence="2 3">
    <name type="scientific">Syntrophus aciditrophicus (strain SB)</name>
    <dbReference type="NCBI Taxonomy" id="56780"/>
    <lineage>
        <taxon>Bacteria</taxon>
        <taxon>Pseudomonadati</taxon>
        <taxon>Thermodesulfobacteriota</taxon>
        <taxon>Syntrophia</taxon>
        <taxon>Syntrophales</taxon>
        <taxon>Syntrophaceae</taxon>
        <taxon>Syntrophus</taxon>
    </lineage>
</organism>
<evidence type="ECO:0000313" key="3">
    <source>
        <dbReference type="Proteomes" id="UP000001933"/>
    </source>
</evidence>
<dbReference type="KEGG" id="sat:SYN_00098"/>
<proteinExistence type="predicted"/>
<dbReference type="AlphaFoldDB" id="Q2LWJ6"/>
<dbReference type="Proteomes" id="UP000001933">
    <property type="component" value="Chromosome"/>
</dbReference>
<evidence type="ECO:0000313" key="2">
    <source>
        <dbReference type="EMBL" id="ABC78455.1"/>
    </source>
</evidence>
<protein>
    <submittedName>
        <fullName evidence="2">Hypothetical cytosolic protein</fullName>
    </submittedName>
</protein>
<gene>
    <name evidence="2" type="ORF">SYN_00098</name>
</gene>